<dbReference type="InterPro" id="IPR027417">
    <property type="entry name" value="P-loop_NTPase"/>
</dbReference>
<keyword evidence="9" id="KW-0067">ATP-binding</keyword>
<dbReference type="SUPFAM" id="SSF47336">
    <property type="entry name" value="ACP-like"/>
    <property type="match status" value="1"/>
</dbReference>
<dbReference type="NCBIfam" id="TIGR01313">
    <property type="entry name" value="therm_gnt_kin"/>
    <property type="match status" value="1"/>
</dbReference>
<organism evidence="13 14">
    <name type="scientific">Botrytis paeoniae</name>
    <dbReference type="NCBI Taxonomy" id="278948"/>
    <lineage>
        <taxon>Eukaryota</taxon>
        <taxon>Fungi</taxon>
        <taxon>Dikarya</taxon>
        <taxon>Ascomycota</taxon>
        <taxon>Pezizomycotina</taxon>
        <taxon>Leotiomycetes</taxon>
        <taxon>Helotiales</taxon>
        <taxon>Sclerotiniaceae</taxon>
        <taxon>Botrytis</taxon>
    </lineage>
</organism>
<dbReference type="Gene3D" id="3.40.50.720">
    <property type="entry name" value="NAD(P)-binding Rossmann-like Domain"/>
    <property type="match status" value="1"/>
</dbReference>
<dbReference type="InterPro" id="IPR036736">
    <property type="entry name" value="ACP-like_sf"/>
</dbReference>
<feature type="domain" description="Carrier" evidence="12">
    <location>
        <begin position="563"/>
        <end position="642"/>
    </location>
</feature>
<dbReference type="GO" id="GO:0046316">
    <property type="term" value="F:gluconokinase activity"/>
    <property type="evidence" value="ECO:0007669"/>
    <property type="project" value="UniProtKB-EC"/>
</dbReference>
<dbReference type="EMBL" id="PQXI01000736">
    <property type="protein sequence ID" value="TGO13434.1"/>
    <property type="molecule type" value="Genomic_DNA"/>
</dbReference>
<reference evidence="13 14" key="1">
    <citation type="submission" date="2017-12" db="EMBL/GenBank/DDBJ databases">
        <title>Comparative genomics of Botrytis spp.</title>
        <authorList>
            <person name="Valero-Jimenez C.A."/>
            <person name="Tapia P."/>
            <person name="Veloso J."/>
            <person name="Silva-Moreno E."/>
            <person name="Staats M."/>
            <person name="Valdes J.H."/>
            <person name="Van Kan J.A.L."/>
        </authorList>
    </citation>
    <scope>NUCLEOTIDE SEQUENCE [LARGE SCALE GENOMIC DNA]</scope>
    <source>
        <strain evidence="13 14">Bp0003</strain>
    </source>
</reference>
<dbReference type="Gene3D" id="1.10.1200.10">
    <property type="entry name" value="ACP-like"/>
    <property type="match status" value="1"/>
</dbReference>
<dbReference type="InterPro" id="IPR051414">
    <property type="entry name" value="Adenylate-forming_Reductase"/>
</dbReference>
<accession>A0A4Z1ELV5</accession>
<dbReference type="UniPathway" id="UPA00792"/>
<dbReference type="PROSITE" id="PS50075">
    <property type="entry name" value="CARRIER"/>
    <property type="match status" value="1"/>
</dbReference>
<evidence type="ECO:0000256" key="2">
    <source>
        <dbReference type="ARBA" id="ARBA00008420"/>
    </source>
</evidence>
<evidence type="ECO:0000256" key="8">
    <source>
        <dbReference type="ARBA" id="ARBA00022777"/>
    </source>
</evidence>
<keyword evidence="8" id="KW-0418">Kinase</keyword>
<dbReference type="PANTHER" id="PTHR43439">
    <property type="entry name" value="PHENYLACETATE-COENZYME A LIGASE"/>
    <property type="match status" value="1"/>
</dbReference>
<dbReference type="GO" id="GO:0005524">
    <property type="term" value="F:ATP binding"/>
    <property type="evidence" value="ECO:0007669"/>
    <property type="project" value="UniProtKB-KW"/>
</dbReference>
<dbReference type="InterPro" id="IPR006001">
    <property type="entry name" value="Therm_gnt_kin"/>
</dbReference>
<dbReference type="Pfam" id="PF00501">
    <property type="entry name" value="AMP-binding"/>
    <property type="match status" value="1"/>
</dbReference>
<dbReference type="AlphaFoldDB" id="A0A4Z1ELV5"/>
<keyword evidence="5" id="KW-0597">Phosphoprotein</keyword>
<evidence type="ECO:0000256" key="11">
    <source>
        <dbReference type="ARBA" id="ARBA00048090"/>
    </source>
</evidence>
<evidence type="ECO:0000259" key="12">
    <source>
        <dbReference type="PROSITE" id="PS50075"/>
    </source>
</evidence>
<sequence length="1227" mass="136737">MIDIAFRSQQPPTLGTEVSKHIATLMPNGEGQKKTQPPEPRTIDELIRLRALENAHQNILSYPQEKGDYVDYTFHELDLFAFRVAQRYSECIPLRKSSDEKERVIGLLGPSNLDYFITILALSKLGFTVLFLSTRISTVAYRSLLEATSAQHLLIHESFAETAEELQSILPTLQVHKILTQQIYESNDRLEGSTRLDRGLDLSRETNKICWIIHLSGSTGLPKPIYQTHNAALMNYKNHLGMRGFITLPLYHAHGISSVFRALSSRKQIHMYSSSLPLTQKNLLNVMTTNNFEIFYAVPYALKLLCETEIGIEALKKLKVVMFGGSACSDTLGDRLVDNGVNLVSHYGTTETGQLMTSFRQSGDKAWNYLRPSHSLEPFLRWEPIGQGIYELIVLDGWPSKVASNRPDGAYATKDLFTPHPTIPGAWKYYARSDDTIVLLNGEKAVPTMIEQAVRQHRSVQEVVIFGNGMPLLGMVIIPSEAMSNGSTTQVIDSIWSIIEEQNISSAAYAHISRLMIKVLPVGTSYPRTDKGTVIRQAFYEAFKSEIENAYTEPDVVSSREMMFEEPLRDLLRKSIREILGEKHEIEDTTDLFSLGMDSLQALRLRTIISSNLPIPANKLGMNIAFEFPSVSSLATELFLLQQGSASESVLVEEEMQQLIDRYGDFPSHKSFANSDTSDYVVLTGSTGSLGAHLVAQLAMMPNVRKIYCLVRGKSQADARLRVISSLRKRSMYHTLGLTERQKIIALPSQLSDSKLGLSEKLYSSITDSLTLLIHCAWKVNFNLRLGSFEKDCIAGARNFLLLCLAARRPSPARFTFCSSVSAVASTPDGHVPEAVPASLNNAQSMGYAQSKLVTEHIVQKAAQKTGILARTLRVGQIIGDTQNGIWNSTEAIPLMLQAGLTIGAIPALDESILWLPVDKVSKITLEISMSNAPAGVMNLVAHKPIHWTRELLPKLHQAGLNFEEIGQREWISRLRSSNRDPVANPPIKLIEFFANKYDNDNIVRQGLQYDTRLARSFSPTLEEAQAPDQKLISKIINRLLQTSWKASADTTKTGAKTIIIAGPCGSGKSTVATALAQKLLCPHIEGDTYHSSEAHERMKSGIELTDEDRWSWLQRLHQVSVYNAKVAPSHTVIVSCSALKKIYRDKLRSTAKADVETIFILLQVDGERQLRERMDHRVDHYMGSRMIGGQIQILENPEVDEEDTLPVDATKTLAEVLTEVVEVLSL</sequence>
<evidence type="ECO:0000256" key="3">
    <source>
        <dbReference type="ARBA" id="ARBA00012054"/>
    </source>
</evidence>
<evidence type="ECO:0000313" key="14">
    <source>
        <dbReference type="Proteomes" id="UP000297910"/>
    </source>
</evidence>
<evidence type="ECO:0000256" key="9">
    <source>
        <dbReference type="ARBA" id="ARBA00022840"/>
    </source>
</evidence>
<dbReference type="GO" id="GO:0005975">
    <property type="term" value="P:carbohydrate metabolic process"/>
    <property type="evidence" value="ECO:0007669"/>
    <property type="project" value="InterPro"/>
</dbReference>
<keyword evidence="14" id="KW-1185">Reference proteome</keyword>
<evidence type="ECO:0000256" key="1">
    <source>
        <dbReference type="ARBA" id="ARBA00004875"/>
    </source>
</evidence>
<keyword evidence="6" id="KW-0808">Transferase</keyword>
<dbReference type="InterPro" id="IPR036291">
    <property type="entry name" value="NAD(P)-bd_dom_sf"/>
</dbReference>
<dbReference type="Pfam" id="PF23562">
    <property type="entry name" value="AMP-binding_C_3"/>
    <property type="match status" value="1"/>
</dbReference>
<evidence type="ECO:0000256" key="6">
    <source>
        <dbReference type="ARBA" id="ARBA00022679"/>
    </source>
</evidence>
<comment type="caution">
    <text evidence="13">The sequence shown here is derived from an EMBL/GenBank/DDBJ whole genome shotgun (WGS) entry which is preliminary data.</text>
</comment>
<dbReference type="InterPro" id="IPR006162">
    <property type="entry name" value="Ppantetheine_attach_site"/>
</dbReference>
<evidence type="ECO:0000256" key="4">
    <source>
        <dbReference type="ARBA" id="ARBA00022450"/>
    </source>
</evidence>
<dbReference type="EC" id="2.7.1.12" evidence="3"/>
<dbReference type="Pfam" id="PF01583">
    <property type="entry name" value="APS_kinase"/>
    <property type="match status" value="1"/>
</dbReference>
<dbReference type="Pfam" id="PF00550">
    <property type="entry name" value="PP-binding"/>
    <property type="match status" value="1"/>
</dbReference>
<dbReference type="InterPro" id="IPR009081">
    <property type="entry name" value="PP-bd_ACP"/>
</dbReference>
<dbReference type="CDD" id="cd02021">
    <property type="entry name" value="GntK"/>
    <property type="match status" value="1"/>
</dbReference>
<dbReference type="InterPro" id="IPR013120">
    <property type="entry name" value="FAR_NAD-bd"/>
</dbReference>
<dbReference type="PROSITE" id="PS00012">
    <property type="entry name" value="PHOSPHOPANTETHEINE"/>
    <property type="match status" value="1"/>
</dbReference>
<dbReference type="InterPro" id="IPR059117">
    <property type="entry name" value="APS_kinase_dom"/>
</dbReference>
<dbReference type="Gene3D" id="3.40.50.12780">
    <property type="entry name" value="N-terminal domain of ligase-like"/>
    <property type="match status" value="1"/>
</dbReference>
<keyword evidence="4" id="KW-0596">Phosphopantetheine</keyword>
<evidence type="ECO:0000256" key="10">
    <source>
        <dbReference type="ARBA" id="ARBA00029835"/>
    </source>
</evidence>
<comment type="catalytic activity">
    <reaction evidence="11">
        <text>D-gluconate + ATP = 6-phospho-D-gluconate + ADP + H(+)</text>
        <dbReference type="Rhea" id="RHEA:19433"/>
        <dbReference type="ChEBI" id="CHEBI:15378"/>
        <dbReference type="ChEBI" id="CHEBI:18391"/>
        <dbReference type="ChEBI" id="CHEBI:30616"/>
        <dbReference type="ChEBI" id="CHEBI:58759"/>
        <dbReference type="ChEBI" id="CHEBI:456216"/>
        <dbReference type="EC" id="2.7.1.12"/>
    </reaction>
</comment>
<comment type="pathway">
    <text evidence="1">Carbohydrate acid metabolism; D-gluconate degradation.</text>
</comment>
<dbReference type="SUPFAM" id="SSF51735">
    <property type="entry name" value="NAD(P)-binding Rossmann-fold domains"/>
    <property type="match status" value="1"/>
</dbReference>
<dbReference type="Gene3D" id="3.40.50.300">
    <property type="entry name" value="P-loop containing nucleotide triphosphate hydrolases"/>
    <property type="match status" value="1"/>
</dbReference>
<name>A0A4Z1ELV5_9HELO</name>
<evidence type="ECO:0000256" key="7">
    <source>
        <dbReference type="ARBA" id="ARBA00022741"/>
    </source>
</evidence>
<dbReference type="Proteomes" id="UP000297910">
    <property type="component" value="Unassembled WGS sequence"/>
</dbReference>
<dbReference type="InterPro" id="IPR042099">
    <property type="entry name" value="ANL_N_sf"/>
</dbReference>
<gene>
    <name evidence="13" type="ORF">BPAE_0739g00020</name>
</gene>
<dbReference type="PANTHER" id="PTHR43439:SF2">
    <property type="entry name" value="ENZYME, PUTATIVE (JCVI)-RELATED"/>
    <property type="match status" value="1"/>
</dbReference>
<evidence type="ECO:0000313" key="13">
    <source>
        <dbReference type="EMBL" id="TGO13434.1"/>
    </source>
</evidence>
<keyword evidence="7" id="KW-0547">Nucleotide-binding</keyword>
<dbReference type="SUPFAM" id="SSF52540">
    <property type="entry name" value="P-loop containing nucleoside triphosphate hydrolases"/>
    <property type="match status" value="1"/>
</dbReference>
<comment type="similarity">
    <text evidence="2">Belongs to the gluconokinase GntK/GntV family.</text>
</comment>
<dbReference type="SUPFAM" id="SSF56801">
    <property type="entry name" value="Acetyl-CoA synthetase-like"/>
    <property type="match status" value="1"/>
</dbReference>
<evidence type="ECO:0000256" key="5">
    <source>
        <dbReference type="ARBA" id="ARBA00022553"/>
    </source>
</evidence>
<dbReference type="Pfam" id="PF07993">
    <property type="entry name" value="NAD_binding_4"/>
    <property type="match status" value="1"/>
</dbReference>
<proteinExistence type="inferred from homology"/>
<dbReference type="InterPro" id="IPR000873">
    <property type="entry name" value="AMP-dep_synth/lig_dom"/>
</dbReference>
<protein>
    <recommendedName>
        <fullName evidence="3">gluconokinase</fullName>
        <ecNumber evidence="3">2.7.1.12</ecNumber>
    </recommendedName>
    <alternativeName>
        <fullName evidence="10">Gluconate kinase</fullName>
    </alternativeName>
</protein>